<keyword evidence="2" id="KW-0539">Nucleus</keyword>
<evidence type="ECO:0000259" key="4">
    <source>
        <dbReference type="Pfam" id="PF04494"/>
    </source>
</evidence>
<evidence type="ECO:0000256" key="3">
    <source>
        <dbReference type="SAM" id="MobiDB-lite"/>
    </source>
</evidence>
<dbReference type="Gene3D" id="1.25.40.500">
    <property type="entry name" value="TFIID subunit TAF5, NTD2 domain"/>
    <property type="match status" value="1"/>
</dbReference>
<dbReference type="InterPro" id="IPR037264">
    <property type="entry name" value="TFIID_NTD2_sf"/>
</dbReference>
<dbReference type="CDD" id="cd08044">
    <property type="entry name" value="TAF5_NTD2"/>
    <property type="match status" value="1"/>
</dbReference>
<comment type="caution">
    <text evidence="5">The sequence shown here is derived from an EMBL/GenBank/DDBJ whole genome shotgun (WGS) entry which is preliminary data.</text>
</comment>
<gene>
    <name evidence="5" type="ORF">EST38_g10084</name>
</gene>
<name>A0A4Q2DA15_9AGAR</name>
<evidence type="ECO:0000313" key="6">
    <source>
        <dbReference type="Proteomes" id="UP000290288"/>
    </source>
</evidence>
<dbReference type="Proteomes" id="UP000290288">
    <property type="component" value="Unassembled WGS sequence"/>
</dbReference>
<feature type="region of interest" description="Disordered" evidence="3">
    <location>
        <begin position="1"/>
        <end position="29"/>
    </location>
</feature>
<dbReference type="PANTHER" id="PTHR19879">
    <property type="entry name" value="TRANSCRIPTION INITIATION FACTOR TFIID"/>
    <property type="match status" value="1"/>
</dbReference>
<dbReference type="OrthoDB" id="10266330at2759"/>
<dbReference type="GO" id="GO:0006367">
    <property type="term" value="P:transcription initiation at RNA polymerase II promoter"/>
    <property type="evidence" value="ECO:0007669"/>
    <property type="project" value="TreeGrafter"/>
</dbReference>
<evidence type="ECO:0000256" key="2">
    <source>
        <dbReference type="ARBA" id="ARBA00023242"/>
    </source>
</evidence>
<dbReference type="InterPro" id="IPR007582">
    <property type="entry name" value="TFIID_NTD2"/>
</dbReference>
<dbReference type="EMBL" id="SDEE01000512">
    <property type="protein sequence ID" value="RXW15772.1"/>
    <property type="molecule type" value="Genomic_DNA"/>
</dbReference>
<reference evidence="5 6" key="1">
    <citation type="submission" date="2019-01" db="EMBL/GenBank/DDBJ databases">
        <title>Draft genome sequence of Psathyrella aberdarensis IHI B618.</title>
        <authorList>
            <person name="Buettner E."/>
            <person name="Kellner H."/>
        </authorList>
    </citation>
    <scope>NUCLEOTIDE SEQUENCE [LARGE SCALE GENOMIC DNA]</scope>
    <source>
        <strain evidence="5 6">IHI B618</strain>
    </source>
</reference>
<dbReference type="GO" id="GO:0005669">
    <property type="term" value="C:transcription factor TFIID complex"/>
    <property type="evidence" value="ECO:0007669"/>
    <property type="project" value="TreeGrafter"/>
</dbReference>
<dbReference type="STRING" id="2316362.A0A4Q2DA15"/>
<evidence type="ECO:0000256" key="1">
    <source>
        <dbReference type="ARBA" id="ARBA00004123"/>
    </source>
</evidence>
<evidence type="ECO:0000313" key="5">
    <source>
        <dbReference type="EMBL" id="RXW15772.1"/>
    </source>
</evidence>
<organism evidence="5 6">
    <name type="scientific">Candolleomyces aberdarensis</name>
    <dbReference type="NCBI Taxonomy" id="2316362"/>
    <lineage>
        <taxon>Eukaryota</taxon>
        <taxon>Fungi</taxon>
        <taxon>Dikarya</taxon>
        <taxon>Basidiomycota</taxon>
        <taxon>Agaricomycotina</taxon>
        <taxon>Agaricomycetes</taxon>
        <taxon>Agaricomycetidae</taxon>
        <taxon>Agaricales</taxon>
        <taxon>Agaricineae</taxon>
        <taxon>Psathyrellaceae</taxon>
        <taxon>Candolleomyces</taxon>
    </lineage>
</organism>
<dbReference type="GO" id="GO:0016251">
    <property type="term" value="F:RNA polymerase II general transcription initiation factor activity"/>
    <property type="evidence" value="ECO:0007669"/>
    <property type="project" value="TreeGrafter"/>
</dbReference>
<protein>
    <recommendedName>
        <fullName evidence="4">TFIID subunit TAF5 NTD2 domain-containing protein</fullName>
    </recommendedName>
</protein>
<proteinExistence type="predicted"/>
<dbReference type="Pfam" id="PF04494">
    <property type="entry name" value="TFIID_NTD2"/>
    <property type="match status" value="1"/>
</dbReference>
<dbReference type="SUPFAM" id="SSF160897">
    <property type="entry name" value="Taf5 N-terminal domain-like"/>
    <property type="match status" value="1"/>
</dbReference>
<feature type="compositionally biased region" description="Low complexity" evidence="3">
    <location>
        <begin position="1"/>
        <end position="22"/>
    </location>
</feature>
<comment type="subcellular location">
    <subcellularLocation>
        <location evidence="1">Nucleus</location>
    </subcellularLocation>
</comment>
<dbReference type="AlphaFoldDB" id="A0A4Q2DA15"/>
<accession>A0A4Q2DA15</accession>
<feature type="domain" description="TFIID subunit TAF5 NTD2" evidence="4">
    <location>
        <begin position="132"/>
        <end position="245"/>
    </location>
</feature>
<dbReference type="PANTHER" id="PTHR19879:SF1">
    <property type="entry name" value="CANNONBALL-RELATED"/>
    <property type="match status" value="1"/>
</dbReference>
<sequence length="500" mass="54871">MSAATPSASQSSPAPSPNNAPQDATSNLSKPELVLLNYLRARGHKNAEKAFLEEVEERSSDDKEKPLSSIGEQELVQALAVYAEKPSKPGENHLKDSATVMKELDTMGNSANIQSLIASIGSVGAEDILAVDPTDKEEGFRELEAWVDGSLDMYRPEFRPMLFPIFCHFYLDLIQQGFKEAAQRFYSSFSDSLSPSHSSVLHHLSTLLLPAHVQNDDLAQRFRNEKYSIRMSRSGFSLLVGWLTEGFGGEALGSGDGFVGEQGKRGRAAVMRVVNNHLRFDVTSTNPTAVSPHAWEESTGLLSTLIPQANGTKISLTNPHAFNSSKGELKLGPAPMSEELRVETERVLREQAVLDRDPAAQFDIQFTKPVIPSGLIAPGESDLPPHPPNFKTIDIEREVSAVRDARKRIRLDPSVLNNMDLNSPQAATYRSRALPSICAYTLHDVTEGAPCSTFSQDASLMAAGFAESYIRLWSLKGEKLRGFRSDFQASSIKDGMEFLF</sequence>
<keyword evidence="6" id="KW-1185">Reference proteome</keyword>